<evidence type="ECO:0000313" key="1">
    <source>
        <dbReference type="EMBL" id="CAG9836389.1"/>
    </source>
</evidence>
<dbReference type="EMBL" id="OU898281">
    <property type="protein sequence ID" value="CAG9836389.1"/>
    <property type="molecule type" value="Genomic_DNA"/>
</dbReference>
<keyword evidence="2" id="KW-1185">Reference proteome</keyword>
<reference evidence="1" key="1">
    <citation type="submission" date="2022-01" db="EMBL/GenBank/DDBJ databases">
        <authorList>
            <person name="King R."/>
        </authorList>
    </citation>
    <scope>NUCLEOTIDE SEQUENCE</scope>
</reference>
<evidence type="ECO:0000313" key="2">
    <source>
        <dbReference type="Proteomes" id="UP001153709"/>
    </source>
</evidence>
<proteinExistence type="predicted"/>
<sequence>MKNLFNLPRFLKSKRNLDSTSEEPMYISGNQDSTAWTAVEIEASVNETLLDSQIEVQTNLVPEYDSDGFSYEDEIDNAKTVEEITTATTSRNSCKRSCLTNSPITISPMYTDESDFDDDEGDPTFNFENKICTNTNGQNVNWNDIKQLKVSKDDPITFKYKTSYEDEVFKEVNMRNKRRKMTPLSEILLKKAYTSKKELSANKKKDMKELVTKGLIPLYYANFYNSIL</sequence>
<protein>
    <submittedName>
        <fullName evidence="1">Uncharacterized protein</fullName>
    </submittedName>
</protein>
<name>A0A9N9T6D2_DIABA</name>
<accession>A0A9N9T6D2</accession>
<dbReference type="Proteomes" id="UP001153709">
    <property type="component" value="Chromosome 6"/>
</dbReference>
<gene>
    <name evidence="1" type="ORF">DIABBA_LOCUS9478</name>
</gene>
<dbReference type="OrthoDB" id="6753136at2759"/>
<organism evidence="1 2">
    <name type="scientific">Diabrotica balteata</name>
    <name type="common">Banded cucumber beetle</name>
    <dbReference type="NCBI Taxonomy" id="107213"/>
    <lineage>
        <taxon>Eukaryota</taxon>
        <taxon>Metazoa</taxon>
        <taxon>Ecdysozoa</taxon>
        <taxon>Arthropoda</taxon>
        <taxon>Hexapoda</taxon>
        <taxon>Insecta</taxon>
        <taxon>Pterygota</taxon>
        <taxon>Neoptera</taxon>
        <taxon>Endopterygota</taxon>
        <taxon>Coleoptera</taxon>
        <taxon>Polyphaga</taxon>
        <taxon>Cucujiformia</taxon>
        <taxon>Chrysomeloidea</taxon>
        <taxon>Chrysomelidae</taxon>
        <taxon>Galerucinae</taxon>
        <taxon>Diabroticina</taxon>
        <taxon>Diabroticites</taxon>
        <taxon>Diabrotica</taxon>
    </lineage>
</organism>
<dbReference type="AlphaFoldDB" id="A0A9N9T6D2"/>